<comment type="caution">
    <text evidence="2">The sequence shown here is derived from an EMBL/GenBank/DDBJ whole genome shotgun (WGS) entry which is preliminary data.</text>
</comment>
<reference evidence="3" key="1">
    <citation type="journal article" date="2019" name="Int. J. Syst. Evol. Microbiol.">
        <title>The Global Catalogue of Microorganisms (GCM) 10K type strain sequencing project: providing services to taxonomists for standard genome sequencing and annotation.</title>
        <authorList>
            <consortium name="The Broad Institute Genomics Platform"/>
            <consortium name="The Broad Institute Genome Sequencing Center for Infectious Disease"/>
            <person name="Wu L."/>
            <person name="Ma J."/>
        </authorList>
    </citation>
    <scope>NUCLEOTIDE SEQUENCE [LARGE SCALE GENOMIC DNA]</scope>
    <source>
        <strain evidence="3">JCM 14736</strain>
    </source>
</reference>
<keyword evidence="1" id="KW-1133">Transmembrane helix</keyword>
<sequence>MLNGQSSQGSRKLLGIIEIVAVIIGVAALVYLVYALLKADRF</sequence>
<name>A0ABP4XXQ7_9MICO</name>
<accession>A0ABP4XXQ7</accession>
<keyword evidence="3" id="KW-1185">Reference proteome</keyword>
<evidence type="ECO:0008006" key="4">
    <source>
        <dbReference type="Google" id="ProtNLM"/>
    </source>
</evidence>
<dbReference type="InterPro" id="IPR011726">
    <property type="entry name" value="KdpF"/>
</dbReference>
<feature type="transmembrane region" description="Helical" evidence="1">
    <location>
        <begin position="13"/>
        <end position="37"/>
    </location>
</feature>
<dbReference type="NCBIfam" id="TIGR02115">
    <property type="entry name" value="potass_kdpF"/>
    <property type="match status" value="1"/>
</dbReference>
<evidence type="ECO:0000313" key="3">
    <source>
        <dbReference type="Proteomes" id="UP001500851"/>
    </source>
</evidence>
<protein>
    <recommendedName>
        <fullName evidence="4">K+-transporting ATPase KdpF subunit</fullName>
    </recommendedName>
</protein>
<dbReference type="Pfam" id="PF09604">
    <property type="entry name" value="Potass_KdpF"/>
    <property type="match status" value="1"/>
</dbReference>
<evidence type="ECO:0000313" key="2">
    <source>
        <dbReference type="EMBL" id="GAA1793956.1"/>
    </source>
</evidence>
<evidence type="ECO:0000256" key="1">
    <source>
        <dbReference type="SAM" id="Phobius"/>
    </source>
</evidence>
<keyword evidence="1" id="KW-0812">Transmembrane</keyword>
<gene>
    <name evidence="2" type="ORF">GCM10009768_23610</name>
</gene>
<organism evidence="2 3">
    <name type="scientific">Leucobacter iarius</name>
    <dbReference type="NCBI Taxonomy" id="333963"/>
    <lineage>
        <taxon>Bacteria</taxon>
        <taxon>Bacillati</taxon>
        <taxon>Actinomycetota</taxon>
        <taxon>Actinomycetes</taxon>
        <taxon>Micrococcales</taxon>
        <taxon>Microbacteriaceae</taxon>
        <taxon>Leucobacter</taxon>
    </lineage>
</organism>
<proteinExistence type="predicted"/>
<keyword evidence="1" id="KW-0472">Membrane</keyword>
<dbReference type="Proteomes" id="UP001500851">
    <property type="component" value="Unassembled WGS sequence"/>
</dbReference>
<dbReference type="EMBL" id="BAAAOB010000003">
    <property type="protein sequence ID" value="GAA1793956.1"/>
    <property type="molecule type" value="Genomic_DNA"/>
</dbReference>